<proteinExistence type="predicted"/>
<dbReference type="InterPro" id="IPR037401">
    <property type="entry name" value="SnoaL-like"/>
</dbReference>
<organism evidence="2 3">
    <name type="scientific">Allokutzneria oryzae</name>
    <dbReference type="NCBI Taxonomy" id="1378989"/>
    <lineage>
        <taxon>Bacteria</taxon>
        <taxon>Bacillati</taxon>
        <taxon>Actinomycetota</taxon>
        <taxon>Actinomycetes</taxon>
        <taxon>Pseudonocardiales</taxon>
        <taxon>Pseudonocardiaceae</taxon>
        <taxon>Allokutzneria</taxon>
    </lineage>
</organism>
<dbReference type="RefSeq" id="WP_377855693.1">
    <property type="nucleotide sequence ID" value="NZ_JBHLZU010000018.1"/>
</dbReference>
<reference evidence="2 3" key="1">
    <citation type="submission" date="2024-09" db="EMBL/GenBank/DDBJ databases">
        <authorList>
            <person name="Sun Q."/>
            <person name="Mori K."/>
        </authorList>
    </citation>
    <scope>NUCLEOTIDE SEQUENCE [LARGE SCALE GENOMIC DNA]</scope>
    <source>
        <strain evidence="2 3">TBRC 7907</strain>
    </source>
</reference>
<dbReference type="Gene3D" id="3.10.450.50">
    <property type="match status" value="1"/>
</dbReference>
<evidence type="ECO:0000313" key="2">
    <source>
        <dbReference type="EMBL" id="MFB9906803.1"/>
    </source>
</evidence>
<accession>A0ABV6A0Y6</accession>
<dbReference type="InterPro" id="IPR032710">
    <property type="entry name" value="NTF2-like_dom_sf"/>
</dbReference>
<protein>
    <submittedName>
        <fullName evidence="2">Nuclear transport factor 2 family protein</fullName>
    </submittedName>
</protein>
<keyword evidence="3" id="KW-1185">Reference proteome</keyword>
<dbReference type="Pfam" id="PF12680">
    <property type="entry name" value="SnoaL_2"/>
    <property type="match status" value="1"/>
</dbReference>
<evidence type="ECO:0000313" key="3">
    <source>
        <dbReference type="Proteomes" id="UP001589693"/>
    </source>
</evidence>
<sequence>MSLERAEATTERFRLAGERGDADLAVSTMAEDVVLRSPLTERGTFSGKESVREIFEAGFSSISDIRFHTDIGDDRQRALFYRGRVGDVAIEECSLVRLDDNAQIAEVTLFIRPLPGITAVMGAIGPKIARRYGKPRMAVLLSVLTKPLRLMVGSGDKLAARVLKR</sequence>
<comment type="caution">
    <text evidence="2">The sequence shown here is derived from an EMBL/GenBank/DDBJ whole genome shotgun (WGS) entry which is preliminary data.</text>
</comment>
<dbReference type="Proteomes" id="UP001589693">
    <property type="component" value="Unassembled WGS sequence"/>
</dbReference>
<dbReference type="EMBL" id="JBHLZU010000018">
    <property type="protein sequence ID" value="MFB9906803.1"/>
    <property type="molecule type" value="Genomic_DNA"/>
</dbReference>
<dbReference type="SUPFAM" id="SSF54427">
    <property type="entry name" value="NTF2-like"/>
    <property type="match status" value="1"/>
</dbReference>
<evidence type="ECO:0000259" key="1">
    <source>
        <dbReference type="Pfam" id="PF12680"/>
    </source>
</evidence>
<name>A0ABV6A0Y6_9PSEU</name>
<feature type="domain" description="SnoaL-like" evidence="1">
    <location>
        <begin position="13"/>
        <end position="106"/>
    </location>
</feature>
<gene>
    <name evidence="2" type="ORF">ACFFQA_22945</name>
</gene>